<feature type="compositionally biased region" description="Basic and acidic residues" evidence="4">
    <location>
        <begin position="889"/>
        <end position="901"/>
    </location>
</feature>
<feature type="compositionally biased region" description="Low complexity" evidence="4">
    <location>
        <begin position="738"/>
        <end position="751"/>
    </location>
</feature>
<evidence type="ECO:0000259" key="6">
    <source>
        <dbReference type="PROSITE" id="PS50961"/>
    </source>
</evidence>
<evidence type="ECO:0000256" key="1">
    <source>
        <dbReference type="ARBA" id="ARBA00022553"/>
    </source>
</evidence>
<dbReference type="PROSITE" id="PS50102">
    <property type="entry name" value="RRM"/>
    <property type="match status" value="1"/>
</dbReference>
<dbReference type="PANTHER" id="PTHR22792:SF131">
    <property type="entry name" value="LA-RELATED PROTEIN LARP4B"/>
    <property type="match status" value="1"/>
</dbReference>
<dbReference type="GO" id="GO:0010494">
    <property type="term" value="C:cytoplasmic stress granule"/>
    <property type="evidence" value="ECO:0007669"/>
    <property type="project" value="TreeGrafter"/>
</dbReference>
<protein>
    <submittedName>
        <fullName evidence="7">La-related protein</fullName>
    </submittedName>
</protein>
<reference evidence="8" key="1">
    <citation type="submission" date="2017-01" db="EMBL/GenBank/DDBJ databases">
        <title>Comparative genomics of anhydrobiosis in the tardigrade Hypsibius dujardini.</title>
        <authorList>
            <person name="Yoshida Y."/>
            <person name="Koutsovoulos G."/>
            <person name="Laetsch D."/>
            <person name="Stevens L."/>
            <person name="Kumar S."/>
            <person name="Horikawa D."/>
            <person name="Ishino K."/>
            <person name="Komine S."/>
            <person name="Tomita M."/>
            <person name="Blaxter M."/>
            <person name="Arakawa K."/>
        </authorList>
    </citation>
    <scope>NUCLEOTIDE SEQUENCE [LARGE SCALE GENOMIC DNA]</scope>
    <source>
        <strain evidence="8">Z151</strain>
    </source>
</reference>
<dbReference type="InterPro" id="IPR000504">
    <property type="entry name" value="RRM_dom"/>
</dbReference>
<feature type="compositionally biased region" description="Low complexity" evidence="4">
    <location>
        <begin position="68"/>
        <end position="93"/>
    </location>
</feature>
<dbReference type="InterPro" id="IPR012677">
    <property type="entry name" value="Nucleotide-bd_a/b_plait_sf"/>
</dbReference>
<feature type="domain" description="RRM" evidence="5">
    <location>
        <begin position="199"/>
        <end position="270"/>
    </location>
</feature>
<feature type="compositionally biased region" description="Low complexity" evidence="4">
    <location>
        <begin position="879"/>
        <end position="888"/>
    </location>
</feature>
<feature type="compositionally biased region" description="Polar residues" evidence="4">
    <location>
        <begin position="1"/>
        <end position="27"/>
    </location>
</feature>
<dbReference type="GO" id="GO:0005829">
    <property type="term" value="C:cytosol"/>
    <property type="evidence" value="ECO:0007669"/>
    <property type="project" value="TreeGrafter"/>
</dbReference>
<feature type="region of interest" description="Disordered" evidence="4">
    <location>
        <begin position="1"/>
        <end position="29"/>
    </location>
</feature>
<evidence type="ECO:0000256" key="3">
    <source>
        <dbReference type="PROSITE-ProRule" id="PRU00332"/>
    </source>
</evidence>
<dbReference type="InterPro" id="IPR006630">
    <property type="entry name" value="La_HTH"/>
</dbReference>
<proteinExistence type="predicted"/>
<dbReference type="InterPro" id="IPR036388">
    <property type="entry name" value="WH-like_DNA-bd_sf"/>
</dbReference>
<dbReference type="Gene3D" id="3.30.70.330">
    <property type="match status" value="1"/>
</dbReference>
<dbReference type="SMART" id="SM00715">
    <property type="entry name" value="LA"/>
    <property type="match status" value="1"/>
</dbReference>
<organism evidence="7 8">
    <name type="scientific">Hypsibius exemplaris</name>
    <name type="common">Freshwater tardigrade</name>
    <dbReference type="NCBI Taxonomy" id="2072580"/>
    <lineage>
        <taxon>Eukaryota</taxon>
        <taxon>Metazoa</taxon>
        <taxon>Ecdysozoa</taxon>
        <taxon>Tardigrada</taxon>
        <taxon>Eutardigrada</taxon>
        <taxon>Parachela</taxon>
        <taxon>Hypsibioidea</taxon>
        <taxon>Hypsibiidae</taxon>
        <taxon>Hypsibius</taxon>
    </lineage>
</organism>
<feature type="compositionally biased region" description="Basic and acidic residues" evidence="4">
    <location>
        <begin position="541"/>
        <end position="551"/>
    </location>
</feature>
<gene>
    <name evidence="7" type="ORF">BV898_03592</name>
</gene>
<feature type="compositionally biased region" description="Basic and acidic residues" evidence="4">
    <location>
        <begin position="574"/>
        <end position="584"/>
    </location>
</feature>
<feature type="compositionally biased region" description="Polar residues" evidence="4">
    <location>
        <begin position="460"/>
        <end position="472"/>
    </location>
</feature>
<comment type="caution">
    <text evidence="7">The sequence shown here is derived from an EMBL/GenBank/DDBJ whole genome shotgun (WGS) entry which is preliminary data.</text>
</comment>
<keyword evidence="2 3" id="KW-0694">RNA-binding</keyword>
<dbReference type="CDD" id="cd07323">
    <property type="entry name" value="LAM"/>
    <property type="match status" value="1"/>
</dbReference>
<feature type="compositionally biased region" description="Basic residues" evidence="4">
    <location>
        <begin position="997"/>
        <end position="1007"/>
    </location>
</feature>
<feature type="compositionally biased region" description="Low complexity" evidence="4">
    <location>
        <begin position="603"/>
        <end position="613"/>
    </location>
</feature>
<feature type="compositionally biased region" description="Low complexity" evidence="4">
    <location>
        <begin position="859"/>
        <end position="872"/>
    </location>
</feature>
<dbReference type="InterPro" id="IPR058699">
    <property type="entry name" value="RRM_LARP4/4B"/>
</dbReference>
<sequence length="1027" mass="108898">MGSSGSEVGRNQQLIRNNDFNNSNNPTKHFVTAPELLQGAPVTLPSYPSAAPQWNMHPSSEQMLPQVGSLPVSSFSSSRGSPDSSDYGSGPASNADLSTVEMLSGRESQVSDKEQQSLLKDRLKYQIEYYFSPVNLAKDKFLRSQMDAEQFVPVALIAGFNMVKRLTLDLPFITEAIRASPKLELDDFGARVRPRSNRSTVVIHDLPETVTKEDLVGLFAKQTVVKPVNFECADKSCWYVEFEEEDDAKEALRYLMAEVTEFNGAPIQARIRALPATAGGGSFKGMDGSHSIPGMGNMGGVSPMSDESVQQQLSHVSGGDPNMQGGHPFPAYPAFQTSNNQYFPQQFIGPHSQINPLLLYQMQQYQMHTGQYMDMSLLMFNNMAQAGQLAQQHQQQPLQPPPQQQQQPQPQHMAPSSYRGAPASTRGRGAGGSRRGTANPVNNYAGRSENRRGNGRIESYPNSGRNSAMSESGRSEQNHVPSQAQGQHSRHGSFSSVNGGRVGGGAPQDVATHVVDARSGSHTPPVYPDGRGRTSSIPSEGTERRSSAVERKPKRPPIDLPNAADSTVVAEQPEVTREPQEKFDLATTMFPPLPAQTDGTRPSGGSSHSSSHPTSANVSAADVVRGVANVRISGHSNAWSGETSDFAHSDEHGRISAHHNDHHPTSGNHHIDSLRKKEQGSSTDDLPKSGRDQHHHAVGEGTKVRAAAESVAERPRMNLSAGTQTTSTGIVAGNFTNSTTSTGTGTGPTSPQHSNAGTSSRDDGKQQSSPKKLSVPAAQKPQQQTEKPAAASPVGADRHVLSPSSGSRRSSFGESKSVGEAEAISEASSLKGTTGDTSPGKGGMSWSRVAQINRDKLPVASGSGSVASGGSAKAPLTKQSSLDSSSQSQEDKRSVVDKDHSVASSSGGGGGGGGGGRSKGHAGSGSGSGRPRFPRQSHNNNNLMANGHDDSHYQQGGGYTNGGTSSAQHSNNASGTTSPTTGMPEDADNEGFIEVVKHHKQPHHQQQHQRSGYRSNGVGRHGGGLQE</sequence>
<feature type="compositionally biased region" description="Polar residues" evidence="4">
    <location>
        <begin position="826"/>
        <end position="837"/>
    </location>
</feature>
<feature type="domain" description="HTH La-type RNA-binding" evidence="6">
    <location>
        <begin position="113"/>
        <end position="202"/>
    </location>
</feature>
<evidence type="ECO:0000259" key="5">
    <source>
        <dbReference type="PROSITE" id="PS50102"/>
    </source>
</evidence>
<feature type="compositionally biased region" description="Low complexity" evidence="4">
    <location>
        <begin position="404"/>
        <end position="427"/>
    </location>
</feature>
<dbReference type="Proteomes" id="UP000192578">
    <property type="component" value="Unassembled WGS sequence"/>
</dbReference>
<dbReference type="GO" id="GO:0045727">
    <property type="term" value="P:positive regulation of translation"/>
    <property type="evidence" value="ECO:0007669"/>
    <property type="project" value="TreeGrafter"/>
</dbReference>
<feature type="compositionally biased region" description="Polar residues" evidence="4">
    <location>
        <begin position="478"/>
        <end position="498"/>
    </location>
</feature>
<dbReference type="Pfam" id="PF26088">
    <property type="entry name" value="RRM_LARP4"/>
    <property type="match status" value="1"/>
</dbReference>
<dbReference type="OrthoDB" id="10046764at2759"/>
<evidence type="ECO:0000313" key="8">
    <source>
        <dbReference type="Proteomes" id="UP000192578"/>
    </source>
</evidence>
<dbReference type="Gene3D" id="1.10.10.10">
    <property type="entry name" value="Winged helix-like DNA-binding domain superfamily/Winged helix DNA-binding domain"/>
    <property type="match status" value="1"/>
</dbReference>
<evidence type="ECO:0000313" key="7">
    <source>
        <dbReference type="EMBL" id="OQV22418.1"/>
    </source>
</evidence>
<feature type="region of interest" description="Disordered" evidence="4">
    <location>
        <begin position="635"/>
        <end position="1027"/>
    </location>
</feature>
<dbReference type="InterPro" id="IPR035979">
    <property type="entry name" value="RBD_domain_sf"/>
</dbReference>
<dbReference type="SUPFAM" id="SSF46785">
    <property type="entry name" value="Winged helix' DNA-binding domain"/>
    <property type="match status" value="1"/>
</dbReference>
<feature type="compositionally biased region" description="Polar residues" evidence="4">
    <location>
        <begin position="720"/>
        <end position="737"/>
    </location>
</feature>
<feature type="compositionally biased region" description="Gly residues" evidence="4">
    <location>
        <begin position="906"/>
        <end position="928"/>
    </location>
</feature>
<dbReference type="SUPFAM" id="SSF54928">
    <property type="entry name" value="RNA-binding domain, RBD"/>
    <property type="match status" value="1"/>
</dbReference>
<dbReference type="InterPro" id="IPR045180">
    <property type="entry name" value="La_dom_prot"/>
</dbReference>
<dbReference type="PROSITE" id="PS50961">
    <property type="entry name" value="HTH_LA"/>
    <property type="match status" value="1"/>
</dbReference>
<dbReference type="EMBL" id="MTYJ01000017">
    <property type="protein sequence ID" value="OQV22418.1"/>
    <property type="molecule type" value="Genomic_DNA"/>
</dbReference>
<dbReference type="PANTHER" id="PTHR22792">
    <property type="entry name" value="LUPUS LA PROTEIN-RELATED"/>
    <property type="match status" value="1"/>
</dbReference>
<evidence type="ECO:0000256" key="4">
    <source>
        <dbReference type="SAM" id="MobiDB-lite"/>
    </source>
</evidence>
<feature type="region of interest" description="Disordered" evidence="4">
    <location>
        <begin position="53"/>
        <end position="96"/>
    </location>
</feature>
<feature type="compositionally biased region" description="Polar residues" evidence="4">
    <location>
        <begin position="967"/>
        <end position="981"/>
    </location>
</feature>
<evidence type="ECO:0000256" key="2">
    <source>
        <dbReference type="ARBA" id="ARBA00022884"/>
    </source>
</evidence>
<keyword evidence="1" id="KW-0597">Phosphoprotein</keyword>
<dbReference type="AlphaFoldDB" id="A0A1W0X4P0"/>
<dbReference type="GO" id="GO:0003730">
    <property type="term" value="F:mRNA 3'-UTR binding"/>
    <property type="evidence" value="ECO:0007669"/>
    <property type="project" value="TreeGrafter"/>
</dbReference>
<feature type="compositionally biased region" description="Low complexity" evidence="4">
    <location>
        <begin position="388"/>
        <end position="397"/>
    </location>
</feature>
<dbReference type="InterPro" id="IPR036390">
    <property type="entry name" value="WH_DNA-bd_sf"/>
</dbReference>
<name>A0A1W0X4P0_HYPEX</name>
<keyword evidence="8" id="KW-1185">Reference proteome</keyword>
<feature type="compositionally biased region" description="Basic and acidic residues" evidence="4">
    <location>
        <begin position="645"/>
        <end position="698"/>
    </location>
</feature>
<dbReference type="Pfam" id="PF05383">
    <property type="entry name" value="La"/>
    <property type="match status" value="1"/>
</dbReference>
<accession>A0A1W0X4P0</accession>
<feature type="compositionally biased region" description="Low complexity" evidence="4">
    <location>
        <begin position="802"/>
        <end position="816"/>
    </location>
</feature>
<feature type="region of interest" description="Disordered" evidence="4">
    <location>
        <begin position="388"/>
        <end position="620"/>
    </location>
</feature>